<organism evidence="7 8">
    <name type="scientific">Leucocoprinus leucothites</name>
    <dbReference type="NCBI Taxonomy" id="201217"/>
    <lineage>
        <taxon>Eukaryota</taxon>
        <taxon>Fungi</taxon>
        <taxon>Dikarya</taxon>
        <taxon>Basidiomycota</taxon>
        <taxon>Agaricomycotina</taxon>
        <taxon>Agaricomycetes</taxon>
        <taxon>Agaricomycetidae</taxon>
        <taxon>Agaricales</taxon>
        <taxon>Agaricineae</taxon>
        <taxon>Agaricaceae</taxon>
        <taxon>Leucocoprinus</taxon>
    </lineage>
</organism>
<keyword evidence="2 4" id="KW-0863">Zinc-finger</keyword>
<evidence type="ECO:0000313" key="7">
    <source>
        <dbReference type="EMBL" id="KAF5355838.1"/>
    </source>
</evidence>
<dbReference type="InterPro" id="IPR017455">
    <property type="entry name" value="Znf_FYVE-rel"/>
</dbReference>
<proteinExistence type="predicted"/>
<evidence type="ECO:0000256" key="5">
    <source>
        <dbReference type="SAM" id="MobiDB-lite"/>
    </source>
</evidence>
<dbReference type="SMART" id="SM00064">
    <property type="entry name" value="FYVE"/>
    <property type="match status" value="1"/>
</dbReference>
<sequence length="313" mass="34983">MSIALNTTNLPRPNEHLAVLLPRHLWKPDALASHCDNFYCRVGFTLFERRHHCRKCGGVFCQACTSRSTPLLDTTNLDFLLPPRNVPISTFDSPTSPVQDSRVCDDCYDQIHGQPATPRTPQRPDFKRTLSHPISLLRYPLSPNPSTSSSTSTSDDERSIASSSSSSHIPPAFKRKTRSLRTAPSSSSLNSSSSSHRIHHPSSQPCTRRSSLRNTHKPLSVNLDLVEKSSVLCKATGGGRWEPKQEPVLSGYRPPGGKAPFEIEMEREEEEARLRKLNPVVKDGDFQYRFPPKDIPEEDDWTTRGGPITISTF</sequence>
<dbReference type="AlphaFoldDB" id="A0A8H5DAT2"/>
<dbReference type="InterPro" id="IPR013083">
    <property type="entry name" value="Znf_RING/FYVE/PHD"/>
</dbReference>
<feature type="domain" description="FYVE-type" evidence="6">
    <location>
        <begin position="40"/>
        <end position="112"/>
    </location>
</feature>
<reference evidence="7 8" key="1">
    <citation type="journal article" date="2020" name="ISME J.">
        <title>Uncovering the hidden diversity of litter-decomposition mechanisms in mushroom-forming fungi.</title>
        <authorList>
            <person name="Floudas D."/>
            <person name="Bentzer J."/>
            <person name="Ahren D."/>
            <person name="Johansson T."/>
            <person name="Persson P."/>
            <person name="Tunlid A."/>
        </authorList>
    </citation>
    <scope>NUCLEOTIDE SEQUENCE [LARGE SCALE GENOMIC DNA]</scope>
    <source>
        <strain evidence="7 8">CBS 146.42</strain>
    </source>
</reference>
<dbReference type="Proteomes" id="UP000559027">
    <property type="component" value="Unassembled WGS sequence"/>
</dbReference>
<dbReference type="EMBL" id="JAACJO010000007">
    <property type="protein sequence ID" value="KAF5355838.1"/>
    <property type="molecule type" value="Genomic_DNA"/>
</dbReference>
<evidence type="ECO:0000256" key="1">
    <source>
        <dbReference type="ARBA" id="ARBA00022723"/>
    </source>
</evidence>
<keyword evidence="8" id="KW-1185">Reference proteome</keyword>
<protein>
    <recommendedName>
        <fullName evidence="6">FYVE-type domain-containing protein</fullName>
    </recommendedName>
</protein>
<dbReference type="OrthoDB" id="660555at2759"/>
<feature type="region of interest" description="Disordered" evidence="5">
    <location>
        <begin position="236"/>
        <end position="260"/>
    </location>
</feature>
<dbReference type="PROSITE" id="PS50178">
    <property type="entry name" value="ZF_FYVE"/>
    <property type="match status" value="1"/>
</dbReference>
<dbReference type="SUPFAM" id="SSF57903">
    <property type="entry name" value="FYVE/PHD zinc finger"/>
    <property type="match status" value="1"/>
</dbReference>
<evidence type="ECO:0000256" key="3">
    <source>
        <dbReference type="ARBA" id="ARBA00022833"/>
    </source>
</evidence>
<keyword evidence="1" id="KW-0479">Metal-binding</keyword>
<dbReference type="PANTHER" id="PTHR23164">
    <property type="entry name" value="EARLY ENDOSOME ANTIGEN 1"/>
    <property type="match status" value="1"/>
</dbReference>
<evidence type="ECO:0000259" key="6">
    <source>
        <dbReference type="PROSITE" id="PS50178"/>
    </source>
</evidence>
<dbReference type="InterPro" id="IPR000306">
    <property type="entry name" value="Znf_FYVE"/>
</dbReference>
<keyword evidence="3" id="KW-0862">Zinc</keyword>
<dbReference type="GO" id="GO:0008270">
    <property type="term" value="F:zinc ion binding"/>
    <property type="evidence" value="ECO:0007669"/>
    <property type="project" value="UniProtKB-KW"/>
</dbReference>
<feature type="region of interest" description="Disordered" evidence="5">
    <location>
        <begin position="137"/>
        <end position="214"/>
    </location>
</feature>
<name>A0A8H5DAT2_9AGAR</name>
<accession>A0A8H5DAT2</accession>
<comment type="caution">
    <text evidence="7">The sequence shown here is derived from an EMBL/GenBank/DDBJ whole genome shotgun (WGS) entry which is preliminary data.</text>
</comment>
<feature type="region of interest" description="Disordered" evidence="5">
    <location>
        <begin position="287"/>
        <end position="313"/>
    </location>
</feature>
<feature type="compositionally biased region" description="Low complexity" evidence="5">
    <location>
        <begin position="185"/>
        <end position="195"/>
    </location>
</feature>
<dbReference type="Pfam" id="PF01363">
    <property type="entry name" value="FYVE"/>
    <property type="match status" value="1"/>
</dbReference>
<dbReference type="CDD" id="cd15760">
    <property type="entry name" value="FYVE_scVPS27p_like"/>
    <property type="match status" value="1"/>
</dbReference>
<dbReference type="Gene3D" id="3.30.40.10">
    <property type="entry name" value="Zinc/RING finger domain, C3HC4 (zinc finger)"/>
    <property type="match status" value="1"/>
</dbReference>
<dbReference type="InterPro" id="IPR011011">
    <property type="entry name" value="Znf_FYVE_PHD"/>
</dbReference>
<evidence type="ECO:0000256" key="4">
    <source>
        <dbReference type="PROSITE-ProRule" id="PRU00091"/>
    </source>
</evidence>
<gene>
    <name evidence="7" type="ORF">D9756_004313</name>
</gene>
<evidence type="ECO:0000313" key="8">
    <source>
        <dbReference type="Proteomes" id="UP000559027"/>
    </source>
</evidence>
<evidence type="ECO:0000256" key="2">
    <source>
        <dbReference type="ARBA" id="ARBA00022771"/>
    </source>
</evidence>